<proteinExistence type="predicted"/>
<dbReference type="Proteomes" id="UP001177670">
    <property type="component" value="Unassembled WGS sequence"/>
</dbReference>
<dbReference type="EMBL" id="JAHYIQ010000055">
    <property type="protein sequence ID" value="KAK1117128.1"/>
    <property type="molecule type" value="Genomic_DNA"/>
</dbReference>
<organism evidence="1 2">
    <name type="scientific">Melipona bicolor</name>
    <dbReference type="NCBI Taxonomy" id="60889"/>
    <lineage>
        <taxon>Eukaryota</taxon>
        <taxon>Metazoa</taxon>
        <taxon>Ecdysozoa</taxon>
        <taxon>Arthropoda</taxon>
        <taxon>Hexapoda</taxon>
        <taxon>Insecta</taxon>
        <taxon>Pterygota</taxon>
        <taxon>Neoptera</taxon>
        <taxon>Endopterygota</taxon>
        <taxon>Hymenoptera</taxon>
        <taxon>Apocrita</taxon>
        <taxon>Aculeata</taxon>
        <taxon>Apoidea</taxon>
        <taxon>Anthophila</taxon>
        <taxon>Apidae</taxon>
        <taxon>Melipona</taxon>
    </lineage>
</organism>
<sequence length="126" mass="14235">MSTGLVHIGGGRRRFTSIGQASFTIVFSCCYNVTQTTSKEDRILLTQQVAGQKRFGFRNPNGNRPTSVAVLSDHVTNAFAASLGPLSCHPTKRKETTRHSFFIDTRNYPFYSKAIQNCYKRRKKKK</sequence>
<dbReference type="AlphaFoldDB" id="A0AA40FDS8"/>
<reference evidence="1" key="1">
    <citation type="submission" date="2021-10" db="EMBL/GenBank/DDBJ databases">
        <title>Melipona bicolor Genome sequencing and assembly.</title>
        <authorList>
            <person name="Araujo N.S."/>
            <person name="Arias M.C."/>
        </authorList>
    </citation>
    <scope>NUCLEOTIDE SEQUENCE</scope>
    <source>
        <strain evidence="1">USP_2M_L1-L4_2017</strain>
        <tissue evidence="1">Whole body</tissue>
    </source>
</reference>
<keyword evidence="2" id="KW-1185">Reference proteome</keyword>
<accession>A0AA40FDS8</accession>
<protein>
    <submittedName>
        <fullName evidence="1">Uncharacterized protein</fullName>
    </submittedName>
</protein>
<comment type="caution">
    <text evidence="1">The sequence shown here is derived from an EMBL/GenBank/DDBJ whole genome shotgun (WGS) entry which is preliminary data.</text>
</comment>
<name>A0AA40FDS8_9HYME</name>
<evidence type="ECO:0000313" key="2">
    <source>
        <dbReference type="Proteomes" id="UP001177670"/>
    </source>
</evidence>
<evidence type="ECO:0000313" key="1">
    <source>
        <dbReference type="EMBL" id="KAK1117128.1"/>
    </source>
</evidence>
<gene>
    <name evidence="1" type="ORF">K0M31_016934</name>
</gene>